<dbReference type="InterPro" id="IPR007138">
    <property type="entry name" value="ABM_dom"/>
</dbReference>
<dbReference type="GO" id="GO:0004497">
    <property type="term" value="F:monooxygenase activity"/>
    <property type="evidence" value="ECO:0007669"/>
    <property type="project" value="UniProtKB-KW"/>
</dbReference>
<keyword evidence="2" id="KW-0560">Oxidoreductase</keyword>
<sequence length="107" mass="11758">MPTTIEPQAELTTLVNVFTVAPERQRELVDTLTVATEKLIRHREGFISANIHASTDGTRVLNYAQWSDPAAHQAMLDDPECLDHLAAAAALATFDPHVYTVDSVHHA</sequence>
<organism evidence="2 3">
    <name type="scientific">Amycolatopsis jiangsuensis</name>
    <dbReference type="NCBI Taxonomy" id="1181879"/>
    <lineage>
        <taxon>Bacteria</taxon>
        <taxon>Bacillati</taxon>
        <taxon>Actinomycetota</taxon>
        <taxon>Actinomycetes</taxon>
        <taxon>Pseudonocardiales</taxon>
        <taxon>Pseudonocardiaceae</taxon>
        <taxon>Amycolatopsis</taxon>
    </lineage>
</organism>
<keyword evidence="2" id="KW-0503">Monooxygenase</keyword>
<dbReference type="Proteomes" id="UP000581769">
    <property type="component" value="Unassembled WGS sequence"/>
</dbReference>
<gene>
    <name evidence="2" type="ORF">BJY18_003065</name>
</gene>
<accession>A0A840IUM8</accession>
<keyword evidence="3" id="KW-1185">Reference proteome</keyword>
<feature type="domain" description="ABM" evidence="1">
    <location>
        <begin position="12"/>
        <end position="101"/>
    </location>
</feature>
<dbReference type="InterPro" id="IPR011008">
    <property type="entry name" value="Dimeric_a/b-barrel"/>
</dbReference>
<dbReference type="Gene3D" id="3.30.70.100">
    <property type="match status" value="1"/>
</dbReference>
<protein>
    <submittedName>
        <fullName evidence="2">Quinol monooxygenase YgiN</fullName>
    </submittedName>
</protein>
<comment type="caution">
    <text evidence="2">The sequence shown here is derived from an EMBL/GenBank/DDBJ whole genome shotgun (WGS) entry which is preliminary data.</text>
</comment>
<evidence type="ECO:0000313" key="2">
    <source>
        <dbReference type="EMBL" id="MBB4685580.1"/>
    </source>
</evidence>
<evidence type="ECO:0000259" key="1">
    <source>
        <dbReference type="PROSITE" id="PS51725"/>
    </source>
</evidence>
<dbReference type="EMBL" id="JACHMG010000001">
    <property type="protein sequence ID" value="MBB4685580.1"/>
    <property type="molecule type" value="Genomic_DNA"/>
</dbReference>
<dbReference type="SUPFAM" id="SSF54909">
    <property type="entry name" value="Dimeric alpha+beta barrel"/>
    <property type="match status" value="1"/>
</dbReference>
<evidence type="ECO:0000313" key="3">
    <source>
        <dbReference type="Proteomes" id="UP000581769"/>
    </source>
</evidence>
<dbReference type="RefSeq" id="WP_184780581.1">
    <property type="nucleotide sequence ID" value="NZ_JACHMG010000001.1"/>
</dbReference>
<dbReference type="PROSITE" id="PS51725">
    <property type="entry name" value="ABM"/>
    <property type="match status" value="1"/>
</dbReference>
<name>A0A840IUM8_9PSEU</name>
<dbReference type="Pfam" id="PF03992">
    <property type="entry name" value="ABM"/>
    <property type="match status" value="1"/>
</dbReference>
<proteinExistence type="predicted"/>
<dbReference type="AlphaFoldDB" id="A0A840IUM8"/>
<reference evidence="2 3" key="1">
    <citation type="submission" date="2020-08" db="EMBL/GenBank/DDBJ databases">
        <title>Sequencing the genomes of 1000 actinobacteria strains.</title>
        <authorList>
            <person name="Klenk H.-P."/>
        </authorList>
    </citation>
    <scope>NUCLEOTIDE SEQUENCE [LARGE SCALE GENOMIC DNA]</scope>
    <source>
        <strain evidence="2 3">DSM 45859</strain>
    </source>
</reference>